<proteinExistence type="predicted"/>
<organism evidence="1 2">
    <name type="scientific">Amphibiibacter pelophylacis</name>
    <dbReference type="NCBI Taxonomy" id="1799477"/>
    <lineage>
        <taxon>Bacteria</taxon>
        <taxon>Pseudomonadati</taxon>
        <taxon>Pseudomonadota</taxon>
        <taxon>Betaproteobacteria</taxon>
        <taxon>Burkholderiales</taxon>
        <taxon>Sphaerotilaceae</taxon>
        <taxon>Amphibiibacter</taxon>
    </lineage>
</organism>
<evidence type="ECO:0000313" key="2">
    <source>
        <dbReference type="Proteomes" id="UP001364695"/>
    </source>
</evidence>
<comment type="caution">
    <text evidence="1">The sequence shown here is derived from an EMBL/GenBank/DDBJ whole genome shotgun (WGS) entry which is preliminary data.</text>
</comment>
<keyword evidence="2" id="KW-1185">Reference proteome</keyword>
<dbReference type="Proteomes" id="UP001364695">
    <property type="component" value="Unassembled WGS sequence"/>
</dbReference>
<protein>
    <submittedName>
        <fullName evidence="1">EAL domain-containing protein</fullName>
    </submittedName>
</protein>
<reference evidence="1" key="1">
    <citation type="submission" date="2023-10" db="EMBL/GenBank/DDBJ databases">
        <title>Amphibacter perezi, gen. nov., sp. nov. a novel taxa of the family Comamonadaceae, class Betaproteobacteria isolated from the skin microbiota of Pelophylax perezi from different populations.</title>
        <authorList>
            <person name="Costa S."/>
            <person name="Proenca D.N."/>
            <person name="Lopes I."/>
            <person name="Morais P.V."/>
        </authorList>
    </citation>
    <scope>NUCLEOTIDE SEQUENCE</scope>
    <source>
        <strain evidence="1">SL12-8</strain>
    </source>
</reference>
<name>A0ACC6P1X7_9BURK</name>
<dbReference type="EMBL" id="JAWDIE010000006">
    <property type="protein sequence ID" value="MEJ7137824.1"/>
    <property type="molecule type" value="Genomic_DNA"/>
</dbReference>
<sequence>MPPITPSTMSIASRLRERHEPLRRLVVYIIPFLVVMVVQLVVSLQGLQTISAARAFTSGESLWSKGQKNAFIHLSNYLDTRSPRDFEAFERSIEIPMSASLAKEALDASPPDLRTARYQLLAMGLQAQDVDNVITTYLRYSQLPLLQRAVSLWQSTIPAVRHTVVLGREIRLRVDNGQLDPLTRDLYASRVNNQLVHLQYLSSQFSFELGKVSVEVQNVIVRLTLGLWVFLFLMGVTLSYRQIFRGYQNEQTVIKNQERWRFAVEGTNDAIWDMDVRTGVCFLSRRWHQQLGYPERDSEIDPRGYELWKQLLHPEDRDETIRTMENFMAAPQKHLRMEYRMRCFDGSYKWVLTRLSPVEIDPATGHVQRVIGTNTDIHNRRTAEENIRQLALFDQLTGLFNRVSFSEALASRLQLPQARQPFGLLHLDLDGFKDINDDWGQKVGDQLLRQVALRLRNLLQADDVLARISGNEFRIILTHAASPAQVSQTVTALMAKLGEPFSIQNEIIHTSASVGSAFYPQDSQDAESLQGQAEQALSHAKQNGRNRHEAFDPAMQQEARERRLLATQLREAVVREEFFLVYQPIVSLPTGRVHKAEVLLRWRHPVRGLVSPAEFIPAAEDSGLIVRIGQWVLERALHDLDSLRERVSDHFQVSVNKSPRQFASDAQHKSPWEDILMARHRGLNLCVEITESMLMEVSGPSREKLMRFRNMGIQVSLDDFGTGYSSLAYLKEFDIDYIKIDRAFVKNLSPDSNDQALCEAMIVMAHKLGMKVIAEGVETALQRDILQAAGCDYIQGFFYSKPLVLDEFHAWVAGHHARLAQISPAPHPAA</sequence>
<accession>A0ACC6P1X7</accession>
<evidence type="ECO:0000313" key="1">
    <source>
        <dbReference type="EMBL" id="MEJ7137824.1"/>
    </source>
</evidence>
<gene>
    <name evidence="1" type="ORF">RV045_05170</name>
</gene>